<evidence type="ECO:0000313" key="1">
    <source>
        <dbReference type="EMBL" id="MFG6432567.1"/>
    </source>
</evidence>
<name>A0ABW7FBF6_9BURK</name>
<keyword evidence="2" id="KW-1185">Reference proteome</keyword>
<gene>
    <name evidence="1" type="ORF">ACG00Y_21800</name>
</gene>
<dbReference type="EMBL" id="JBIGHV010000008">
    <property type="protein sequence ID" value="MFG6432567.1"/>
    <property type="molecule type" value="Genomic_DNA"/>
</dbReference>
<sequence>MLPSLDPLLHSPERLPFIKKLRCLLEDHGFEDTPTLVIQCAADDTEVANLDSGEVNQALLKGCNGYNGAEWWSGFMAGRTSKVFDGVSSVDSRSEPNWVTELHQDGHFLAAVRLMVYADLAGVHPAIVNAFTQFGELLKNLHTAAAVQARLTLTATLVNTRDVGVLLFPQYGQPQVRHLKRDSFEWPVYRADSAEDVKGICEQMGAKMSRLFPGYK</sequence>
<dbReference type="Proteomes" id="UP001606210">
    <property type="component" value="Unassembled WGS sequence"/>
</dbReference>
<protein>
    <submittedName>
        <fullName evidence="1">Uncharacterized protein</fullName>
    </submittedName>
</protein>
<dbReference type="RefSeq" id="WP_394482521.1">
    <property type="nucleotide sequence ID" value="NZ_JBIGHV010000008.1"/>
</dbReference>
<organism evidence="1 2">
    <name type="scientific">Pelomonas parva</name>
    <dbReference type="NCBI Taxonomy" id="3299032"/>
    <lineage>
        <taxon>Bacteria</taxon>
        <taxon>Pseudomonadati</taxon>
        <taxon>Pseudomonadota</taxon>
        <taxon>Betaproteobacteria</taxon>
        <taxon>Burkholderiales</taxon>
        <taxon>Sphaerotilaceae</taxon>
        <taxon>Roseateles</taxon>
    </lineage>
</organism>
<comment type="caution">
    <text evidence="1">The sequence shown here is derived from an EMBL/GenBank/DDBJ whole genome shotgun (WGS) entry which is preliminary data.</text>
</comment>
<evidence type="ECO:0000313" key="2">
    <source>
        <dbReference type="Proteomes" id="UP001606210"/>
    </source>
</evidence>
<reference evidence="1 2" key="1">
    <citation type="submission" date="2024-08" db="EMBL/GenBank/DDBJ databases">
        <authorList>
            <person name="Lu H."/>
        </authorList>
    </citation>
    <scope>NUCLEOTIDE SEQUENCE [LARGE SCALE GENOMIC DNA]</scope>
    <source>
        <strain evidence="1 2">LYH14W</strain>
    </source>
</reference>
<proteinExistence type="predicted"/>
<accession>A0ABW7FBF6</accession>